<sequence length="105" mass="12590">MGGVDRFDQRRERCQIRSVKWWYRIFYFLIELFIINSFILWQVNKGNRSLDPLTFRTALALQLIDGYSSRKRKRRLASFQAEKCVVLRCMLRQCGKSCAKDSFQL</sequence>
<proteinExistence type="predicted"/>
<feature type="transmembrane region" description="Helical" evidence="1">
    <location>
        <begin position="21"/>
        <end position="41"/>
    </location>
</feature>
<reference evidence="2" key="1">
    <citation type="submission" date="2020-08" db="EMBL/GenBank/DDBJ databases">
        <title>Multicomponent nature underlies the extraordinary mechanical properties of spider dragline silk.</title>
        <authorList>
            <person name="Kono N."/>
            <person name="Nakamura H."/>
            <person name="Mori M."/>
            <person name="Yoshida Y."/>
            <person name="Ohtoshi R."/>
            <person name="Malay A.D."/>
            <person name="Moran D.A.P."/>
            <person name="Tomita M."/>
            <person name="Numata K."/>
            <person name="Arakawa K."/>
        </authorList>
    </citation>
    <scope>NUCLEOTIDE SEQUENCE</scope>
</reference>
<name>A0A8X6SV32_TRICX</name>
<dbReference type="PANTHER" id="PTHR46599:SF3">
    <property type="entry name" value="PIGGYBAC TRANSPOSABLE ELEMENT-DERIVED PROTEIN 4"/>
    <property type="match status" value="1"/>
</dbReference>
<keyword evidence="1" id="KW-0812">Transmembrane</keyword>
<dbReference type="PANTHER" id="PTHR46599">
    <property type="entry name" value="PIGGYBAC TRANSPOSABLE ELEMENT-DERIVED PROTEIN 4"/>
    <property type="match status" value="1"/>
</dbReference>
<evidence type="ECO:0000256" key="1">
    <source>
        <dbReference type="SAM" id="Phobius"/>
    </source>
</evidence>
<evidence type="ECO:0000313" key="3">
    <source>
        <dbReference type="Proteomes" id="UP000887159"/>
    </source>
</evidence>
<evidence type="ECO:0000313" key="2">
    <source>
        <dbReference type="EMBL" id="GFY15882.1"/>
    </source>
</evidence>
<accession>A0A8X6SV32</accession>
<protein>
    <submittedName>
        <fullName evidence="2">PiggyBac transposable element-derived protein 4</fullName>
    </submittedName>
</protein>
<dbReference type="Proteomes" id="UP000887159">
    <property type="component" value="Unassembled WGS sequence"/>
</dbReference>
<keyword evidence="1" id="KW-0472">Membrane</keyword>
<keyword evidence="3" id="KW-1185">Reference proteome</keyword>
<keyword evidence="1" id="KW-1133">Transmembrane helix</keyword>
<dbReference type="EMBL" id="BMAU01021335">
    <property type="protein sequence ID" value="GFY15882.1"/>
    <property type="molecule type" value="Genomic_DNA"/>
</dbReference>
<comment type="caution">
    <text evidence="2">The sequence shown here is derived from an EMBL/GenBank/DDBJ whole genome shotgun (WGS) entry which is preliminary data.</text>
</comment>
<organism evidence="2 3">
    <name type="scientific">Trichonephila clavipes</name>
    <name type="common">Golden silk orbweaver</name>
    <name type="synonym">Nephila clavipes</name>
    <dbReference type="NCBI Taxonomy" id="2585209"/>
    <lineage>
        <taxon>Eukaryota</taxon>
        <taxon>Metazoa</taxon>
        <taxon>Ecdysozoa</taxon>
        <taxon>Arthropoda</taxon>
        <taxon>Chelicerata</taxon>
        <taxon>Arachnida</taxon>
        <taxon>Araneae</taxon>
        <taxon>Araneomorphae</taxon>
        <taxon>Entelegynae</taxon>
        <taxon>Araneoidea</taxon>
        <taxon>Nephilidae</taxon>
        <taxon>Trichonephila</taxon>
    </lineage>
</organism>
<gene>
    <name evidence="2" type="primary">X975_07963</name>
    <name evidence="2" type="ORF">TNCV_1285271</name>
</gene>
<dbReference type="AlphaFoldDB" id="A0A8X6SV32"/>